<evidence type="ECO:0000256" key="1">
    <source>
        <dbReference type="SAM" id="MobiDB-lite"/>
    </source>
</evidence>
<accession>A0A418MC15</accession>
<dbReference type="EMBL" id="QXED01000003">
    <property type="protein sequence ID" value="RIV23914.1"/>
    <property type="molecule type" value="Genomic_DNA"/>
</dbReference>
<organism evidence="2 3">
    <name type="scientific">Fibrisoma montanum</name>
    <dbReference type="NCBI Taxonomy" id="2305895"/>
    <lineage>
        <taxon>Bacteria</taxon>
        <taxon>Pseudomonadati</taxon>
        <taxon>Bacteroidota</taxon>
        <taxon>Cytophagia</taxon>
        <taxon>Cytophagales</taxon>
        <taxon>Spirosomataceae</taxon>
        <taxon>Fibrisoma</taxon>
    </lineage>
</organism>
<evidence type="ECO:0000313" key="3">
    <source>
        <dbReference type="Proteomes" id="UP000283523"/>
    </source>
</evidence>
<dbReference type="AlphaFoldDB" id="A0A418MC15"/>
<sequence length="417" mass="47537">MHKEFRTVSDGARPIENQPLSLTSYPNEKAEAANRAFDDAVRQFLRDWIEHGTVSEKPHESGSDVDEFIEQGALRTFFIHTPDPFEHLLEREAIARHLLRPVEEVYFQHDAYEPLFSRFERRIYNLAAHREHLEIPFRYSSKSRQGDHGDTIALADMPEGQGREDIGMYFGTRRSDNTALTLIANELQQEALLPAPLPVHVITEGYMEDSLRMVKTIAEHLHATGEHQPHCFVIQRRHAADDRHLGAALLVMHPEHPDRPQRIIFCDTLNPSGTPPWWHSFKRKVDTVFPQPEGSAPASDLLEDGGVKLQRLHDGVPVRHQDIDCAFYTASIGRALIQVARYYPDLILEGTIGEIVSQMTARMPEYYAEANQPKDPIAVREMNVIRRWNTGRQALQNLARPAVTTLATQEIYLTEAA</sequence>
<protein>
    <submittedName>
        <fullName evidence="2">Uncharacterized protein</fullName>
    </submittedName>
</protein>
<gene>
    <name evidence="2" type="ORF">DYU11_13190</name>
</gene>
<dbReference type="RefSeq" id="WP_119668130.1">
    <property type="nucleotide sequence ID" value="NZ_QXED01000003.1"/>
</dbReference>
<reference evidence="2 3" key="1">
    <citation type="submission" date="2018-08" db="EMBL/GenBank/DDBJ databases">
        <title>Fibrisoma montanum sp. nov., isolated from Danxia mountain soil.</title>
        <authorList>
            <person name="Huang Y."/>
        </authorList>
    </citation>
    <scope>NUCLEOTIDE SEQUENCE [LARGE SCALE GENOMIC DNA]</scope>
    <source>
        <strain evidence="2 3">HYT19</strain>
    </source>
</reference>
<evidence type="ECO:0000313" key="2">
    <source>
        <dbReference type="EMBL" id="RIV23914.1"/>
    </source>
</evidence>
<feature type="region of interest" description="Disordered" evidence="1">
    <location>
        <begin position="1"/>
        <end position="22"/>
    </location>
</feature>
<dbReference type="Proteomes" id="UP000283523">
    <property type="component" value="Unassembled WGS sequence"/>
</dbReference>
<keyword evidence="3" id="KW-1185">Reference proteome</keyword>
<name>A0A418MC15_9BACT</name>
<comment type="caution">
    <text evidence="2">The sequence shown here is derived from an EMBL/GenBank/DDBJ whole genome shotgun (WGS) entry which is preliminary data.</text>
</comment>
<dbReference type="OrthoDB" id="737509at2"/>
<proteinExistence type="predicted"/>